<keyword evidence="9 12" id="KW-0460">Magnesium</keyword>
<proteinExistence type="inferred from homology"/>
<comment type="caution">
    <text evidence="14">The sequence shown here is derived from an EMBL/GenBank/DDBJ whole genome shotgun (WGS) entry which is preliminary data.</text>
</comment>
<dbReference type="PANTHER" id="PTHR20941">
    <property type="entry name" value="FOLATE SYNTHESIS PROTEINS"/>
    <property type="match status" value="1"/>
</dbReference>
<dbReference type="GO" id="GO:0046654">
    <property type="term" value="P:tetrahydrofolate biosynthetic process"/>
    <property type="evidence" value="ECO:0007669"/>
    <property type="project" value="UniProtKB-UniPathway"/>
</dbReference>
<evidence type="ECO:0000256" key="4">
    <source>
        <dbReference type="ARBA" id="ARBA00009503"/>
    </source>
</evidence>
<evidence type="ECO:0000256" key="9">
    <source>
        <dbReference type="ARBA" id="ARBA00022842"/>
    </source>
</evidence>
<dbReference type="InterPro" id="IPR006390">
    <property type="entry name" value="DHP_synth_dom"/>
</dbReference>
<protein>
    <recommendedName>
        <fullName evidence="6 12">Dihydropteroate synthase</fullName>
        <shortName evidence="12">DHPS</shortName>
        <ecNumber evidence="5 12">2.5.1.15</ecNumber>
    </recommendedName>
    <alternativeName>
        <fullName evidence="11 12">Dihydropteroate pyrophosphorylase</fullName>
    </alternativeName>
</protein>
<dbReference type="EC" id="2.5.1.15" evidence="5 12"/>
<name>A0A2T2XD79_9FIRM</name>
<dbReference type="PROSITE" id="PS50972">
    <property type="entry name" value="PTERIN_BINDING"/>
    <property type="match status" value="1"/>
</dbReference>
<dbReference type="PANTHER" id="PTHR20941:SF1">
    <property type="entry name" value="FOLIC ACID SYNTHESIS PROTEIN FOL1"/>
    <property type="match status" value="1"/>
</dbReference>
<dbReference type="GO" id="GO:0046872">
    <property type="term" value="F:metal ion binding"/>
    <property type="evidence" value="ECO:0007669"/>
    <property type="project" value="UniProtKB-KW"/>
</dbReference>
<evidence type="ECO:0000256" key="7">
    <source>
        <dbReference type="ARBA" id="ARBA00022679"/>
    </source>
</evidence>
<dbReference type="InterPro" id="IPR011005">
    <property type="entry name" value="Dihydropteroate_synth-like_sf"/>
</dbReference>
<reference evidence="14 15" key="1">
    <citation type="journal article" date="2014" name="BMC Genomics">
        <title>Comparison of environmental and isolate Sulfobacillus genomes reveals diverse carbon, sulfur, nitrogen, and hydrogen metabolisms.</title>
        <authorList>
            <person name="Justice N.B."/>
            <person name="Norman A."/>
            <person name="Brown C.T."/>
            <person name="Singh A."/>
            <person name="Thomas B.C."/>
            <person name="Banfield J.F."/>
        </authorList>
    </citation>
    <scope>NUCLEOTIDE SEQUENCE [LARGE SCALE GENOMIC DNA]</scope>
    <source>
        <strain evidence="14">AMDSBA4</strain>
    </source>
</reference>
<dbReference type="GO" id="GO:0046656">
    <property type="term" value="P:folic acid biosynthetic process"/>
    <property type="evidence" value="ECO:0007669"/>
    <property type="project" value="UniProtKB-KW"/>
</dbReference>
<evidence type="ECO:0000256" key="12">
    <source>
        <dbReference type="RuleBase" id="RU361205"/>
    </source>
</evidence>
<evidence type="ECO:0000313" key="14">
    <source>
        <dbReference type="EMBL" id="PSR32440.1"/>
    </source>
</evidence>
<dbReference type="Proteomes" id="UP000242972">
    <property type="component" value="Unassembled WGS sequence"/>
</dbReference>
<evidence type="ECO:0000256" key="3">
    <source>
        <dbReference type="ARBA" id="ARBA00004763"/>
    </source>
</evidence>
<evidence type="ECO:0000256" key="1">
    <source>
        <dbReference type="ARBA" id="ARBA00000012"/>
    </source>
</evidence>
<evidence type="ECO:0000259" key="13">
    <source>
        <dbReference type="PROSITE" id="PS50972"/>
    </source>
</evidence>
<evidence type="ECO:0000256" key="10">
    <source>
        <dbReference type="ARBA" id="ARBA00022909"/>
    </source>
</evidence>
<dbReference type="EMBL" id="PXYW01000041">
    <property type="protein sequence ID" value="PSR32440.1"/>
    <property type="molecule type" value="Genomic_DNA"/>
</dbReference>
<dbReference type="SUPFAM" id="SSF51717">
    <property type="entry name" value="Dihydropteroate synthetase-like"/>
    <property type="match status" value="1"/>
</dbReference>
<dbReference type="AlphaFoldDB" id="A0A2T2XD79"/>
<feature type="domain" description="Pterin-binding" evidence="13">
    <location>
        <begin position="19"/>
        <end position="268"/>
    </location>
</feature>
<comment type="catalytic activity">
    <reaction evidence="1">
        <text>(7,8-dihydropterin-6-yl)methyl diphosphate + 4-aminobenzoate = 7,8-dihydropteroate + diphosphate</text>
        <dbReference type="Rhea" id="RHEA:19949"/>
        <dbReference type="ChEBI" id="CHEBI:17836"/>
        <dbReference type="ChEBI" id="CHEBI:17839"/>
        <dbReference type="ChEBI" id="CHEBI:33019"/>
        <dbReference type="ChEBI" id="CHEBI:72950"/>
        <dbReference type="EC" id="2.5.1.15"/>
    </reaction>
</comment>
<evidence type="ECO:0000256" key="8">
    <source>
        <dbReference type="ARBA" id="ARBA00022723"/>
    </source>
</evidence>
<dbReference type="GO" id="GO:0005829">
    <property type="term" value="C:cytosol"/>
    <property type="evidence" value="ECO:0007669"/>
    <property type="project" value="TreeGrafter"/>
</dbReference>
<comment type="similarity">
    <text evidence="4 12">Belongs to the DHPS family.</text>
</comment>
<evidence type="ECO:0000256" key="6">
    <source>
        <dbReference type="ARBA" id="ARBA00016919"/>
    </source>
</evidence>
<dbReference type="InterPro" id="IPR045031">
    <property type="entry name" value="DHP_synth-like"/>
</dbReference>
<dbReference type="GO" id="GO:0004156">
    <property type="term" value="F:dihydropteroate synthase activity"/>
    <property type="evidence" value="ECO:0007669"/>
    <property type="project" value="UniProtKB-EC"/>
</dbReference>
<evidence type="ECO:0000313" key="15">
    <source>
        <dbReference type="Proteomes" id="UP000242972"/>
    </source>
</evidence>
<dbReference type="NCBIfam" id="TIGR01496">
    <property type="entry name" value="DHPS"/>
    <property type="match status" value="1"/>
</dbReference>
<gene>
    <name evidence="14" type="primary">folP</name>
    <name evidence="14" type="ORF">C7B46_14385</name>
</gene>
<evidence type="ECO:0000256" key="5">
    <source>
        <dbReference type="ARBA" id="ARBA00012458"/>
    </source>
</evidence>
<keyword evidence="10 12" id="KW-0289">Folate biosynthesis</keyword>
<dbReference type="Pfam" id="PF00809">
    <property type="entry name" value="Pterin_bind"/>
    <property type="match status" value="1"/>
</dbReference>
<dbReference type="InterPro" id="IPR000489">
    <property type="entry name" value="Pterin-binding_dom"/>
</dbReference>
<evidence type="ECO:0000256" key="2">
    <source>
        <dbReference type="ARBA" id="ARBA00001946"/>
    </source>
</evidence>
<dbReference type="Gene3D" id="3.20.20.20">
    <property type="entry name" value="Dihydropteroate synthase-like"/>
    <property type="match status" value="1"/>
</dbReference>
<comment type="function">
    <text evidence="12">Catalyzes the condensation of para-aminobenzoate (pABA) with 6-hydroxymethyl-7,8-dihydropterin diphosphate (DHPt-PP) to form 7,8-dihydropteroate (H2Pte), the immediate precursor of folate derivatives.</text>
</comment>
<sequence>MTERIFHFNGQHWCLGQRTYIMGILNVTPDSFSDGGRYRFPDTALRHAETLISGGADMVDIGGESTRPGHVPVAADEEWQRIYPVLREMKRRWPEIPLSVDTQKATVAKWAIAEGADVINDIQGAIADPEMISVVANSSAGYVLMFNRATPFSPGQVDVDEMVQSLKKQVAQAAALGLTGDRILIDPGVGFAYGVEDNWTVLKRLSMFSGIAAGVLVGPSRKRFLGAVTGALPQNRDWATAAVSSIAVGQGMDVVRVHEVSGIRQALLAADRWWRHE</sequence>
<comment type="cofactor">
    <cofactor evidence="2 12">
        <name>Mg(2+)</name>
        <dbReference type="ChEBI" id="CHEBI:18420"/>
    </cofactor>
</comment>
<dbReference type="CDD" id="cd00739">
    <property type="entry name" value="DHPS"/>
    <property type="match status" value="1"/>
</dbReference>
<dbReference type="PROSITE" id="PS00793">
    <property type="entry name" value="DHPS_2"/>
    <property type="match status" value="1"/>
</dbReference>
<dbReference type="PROSITE" id="PS00792">
    <property type="entry name" value="DHPS_1"/>
    <property type="match status" value="1"/>
</dbReference>
<dbReference type="UniPathway" id="UPA00077">
    <property type="reaction ID" value="UER00156"/>
</dbReference>
<accession>A0A2T2XD79</accession>
<comment type="pathway">
    <text evidence="3 12">Cofactor biosynthesis; tetrahydrofolate biosynthesis; 7,8-dihydrofolate from 2-amino-4-hydroxy-6-hydroxymethyl-7,8-dihydropteridine diphosphate and 4-aminobenzoate: step 1/2.</text>
</comment>
<keyword evidence="8 12" id="KW-0479">Metal-binding</keyword>
<evidence type="ECO:0000256" key="11">
    <source>
        <dbReference type="ARBA" id="ARBA00030193"/>
    </source>
</evidence>
<organism evidence="14 15">
    <name type="scientific">Sulfobacillus benefaciens</name>
    <dbReference type="NCBI Taxonomy" id="453960"/>
    <lineage>
        <taxon>Bacteria</taxon>
        <taxon>Bacillati</taxon>
        <taxon>Bacillota</taxon>
        <taxon>Clostridia</taxon>
        <taxon>Eubacteriales</taxon>
        <taxon>Clostridiales Family XVII. Incertae Sedis</taxon>
        <taxon>Sulfobacillus</taxon>
    </lineage>
</organism>
<keyword evidence="7 12" id="KW-0808">Transferase</keyword>